<dbReference type="AlphaFoldDB" id="A0A4Y7RBA3"/>
<dbReference type="Proteomes" id="UP000298324">
    <property type="component" value="Unassembled WGS sequence"/>
</dbReference>
<keyword evidence="3" id="KW-1185">Reference proteome</keyword>
<gene>
    <name evidence="2" type="ORF">Psch_03071</name>
</gene>
<dbReference type="Pfam" id="PF00805">
    <property type="entry name" value="Pentapeptide"/>
    <property type="match status" value="1"/>
</dbReference>
<evidence type="ECO:0000313" key="3">
    <source>
        <dbReference type="Proteomes" id="UP000298324"/>
    </source>
</evidence>
<dbReference type="RefSeq" id="WP_134218172.1">
    <property type="nucleotide sequence ID" value="NZ_QFGA01000002.1"/>
</dbReference>
<evidence type="ECO:0000313" key="2">
    <source>
        <dbReference type="EMBL" id="TEB06029.1"/>
    </source>
</evidence>
<reference evidence="2 3" key="1">
    <citation type="journal article" date="2018" name="Environ. Microbiol.">
        <title>Novel energy conservation strategies and behaviour of Pelotomaculum schinkii driving syntrophic propionate catabolism.</title>
        <authorList>
            <person name="Hidalgo-Ahumada C.A.P."/>
            <person name="Nobu M.K."/>
            <person name="Narihiro T."/>
            <person name="Tamaki H."/>
            <person name="Liu W.T."/>
            <person name="Kamagata Y."/>
            <person name="Stams A.J.M."/>
            <person name="Imachi H."/>
            <person name="Sousa D.Z."/>
        </authorList>
    </citation>
    <scope>NUCLEOTIDE SEQUENCE [LARGE SCALE GENOMIC DNA]</scope>
    <source>
        <strain evidence="2 3">HH</strain>
    </source>
</reference>
<feature type="region of interest" description="Disordered" evidence="1">
    <location>
        <begin position="252"/>
        <end position="273"/>
    </location>
</feature>
<dbReference type="Gene3D" id="2.160.20.80">
    <property type="entry name" value="E3 ubiquitin-protein ligase SopA"/>
    <property type="match status" value="1"/>
</dbReference>
<sequence length="273" mass="30389">MSWNNKYSIPFADKSRRNLRADCESCFGLCCVALYFSASEGFPIHKDAGQPCPNLQPDFRCCVHKSLSERGLKGCTAFDCFGAGQKVSQVTYGGHDWRKIPESAKQMYEVFHIMRQIHEMVWYLTEALTLQPARPIHAALSSMLDETKRLTRLSPDALLELDVAVHRADVNTLLLKTSELVRAEARRGQKKAHSGHRKTFGRGAYLIAADLRGTDLSGTDFIGADFRDADLRGADLTRSIFLTQAQINAANGDNSTKLPSSLTRPTHWGNSKL</sequence>
<dbReference type="InterPro" id="IPR001646">
    <property type="entry name" value="5peptide_repeat"/>
</dbReference>
<comment type="caution">
    <text evidence="2">The sequence shown here is derived from an EMBL/GenBank/DDBJ whole genome shotgun (WGS) entry which is preliminary data.</text>
</comment>
<proteinExistence type="predicted"/>
<evidence type="ECO:0000256" key="1">
    <source>
        <dbReference type="SAM" id="MobiDB-lite"/>
    </source>
</evidence>
<dbReference type="SUPFAM" id="SSF141571">
    <property type="entry name" value="Pentapeptide repeat-like"/>
    <property type="match status" value="1"/>
</dbReference>
<organism evidence="2 3">
    <name type="scientific">Pelotomaculum schinkii</name>
    <dbReference type="NCBI Taxonomy" id="78350"/>
    <lineage>
        <taxon>Bacteria</taxon>
        <taxon>Bacillati</taxon>
        <taxon>Bacillota</taxon>
        <taxon>Clostridia</taxon>
        <taxon>Eubacteriales</taxon>
        <taxon>Desulfotomaculaceae</taxon>
        <taxon>Pelotomaculum</taxon>
    </lineage>
</organism>
<name>A0A4Y7RBA3_9FIRM</name>
<accession>A0A4Y7RBA3</accession>
<protein>
    <submittedName>
        <fullName evidence="2">Pentapeptide repeats (8 copies)</fullName>
    </submittedName>
</protein>
<dbReference type="EMBL" id="QFGA01000002">
    <property type="protein sequence ID" value="TEB06029.1"/>
    <property type="molecule type" value="Genomic_DNA"/>
</dbReference>